<evidence type="ECO:0000313" key="1">
    <source>
        <dbReference type="EMBL" id="MDO7876971.1"/>
    </source>
</evidence>
<sequence>MARYIVMLDEPQDAAEALDPIYDDAVTDGGAEAEAVCAHCGDLMAWHEQACVPTVAPVVAAESVAAEPLVAFRTASAFAFELGKAVQPVASVPGQIIWRGQIKEREPESGLVIRINVYGLNNGFWDCYREEELLAA</sequence>
<keyword evidence="2" id="KW-1185">Reference proteome</keyword>
<dbReference type="EMBL" id="JAUQSY010000015">
    <property type="protein sequence ID" value="MDO7876971.1"/>
    <property type="molecule type" value="Genomic_DNA"/>
</dbReference>
<dbReference type="Proteomes" id="UP001176429">
    <property type="component" value="Unassembled WGS sequence"/>
</dbReference>
<name>A0ABT9BJZ6_9BACT</name>
<protein>
    <submittedName>
        <fullName evidence="1">Uncharacterized protein</fullName>
    </submittedName>
</protein>
<accession>A0ABT9BJZ6</accession>
<evidence type="ECO:0000313" key="2">
    <source>
        <dbReference type="Proteomes" id="UP001176429"/>
    </source>
</evidence>
<comment type="caution">
    <text evidence="1">The sequence shown here is derived from an EMBL/GenBank/DDBJ whole genome shotgun (WGS) entry which is preliminary data.</text>
</comment>
<reference evidence="1" key="1">
    <citation type="submission" date="2023-07" db="EMBL/GenBank/DDBJ databases">
        <authorList>
            <person name="Kim M.K."/>
        </authorList>
    </citation>
    <scope>NUCLEOTIDE SEQUENCE</scope>
    <source>
        <strain evidence="1">ASUV-10-1</strain>
    </source>
</reference>
<gene>
    <name evidence="1" type="ORF">Q5H93_19655</name>
</gene>
<dbReference type="RefSeq" id="WP_305008362.1">
    <property type="nucleotide sequence ID" value="NZ_JAUQSY010000015.1"/>
</dbReference>
<organism evidence="1 2">
    <name type="scientific">Hymenobacter aranciens</name>
    <dbReference type="NCBI Taxonomy" id="3063996"/>
    <lineage>
        <taxon>Bacteria</taxon>
        <taxon>Pseudomonadati</taxon>
        <taxon>Bacteroidota</taxon>
        <taxon>Cytophagia</taxon>
        <taxon>Cytophagales</taxon>
        <taxon>Hymenobacteraceae</taxon>
        <taxon>Hymenobacter</taxon>
    </lineage>
</organism>
<proteinExistence type="predicted"/>